<reference evidence="1 2" key="1">
    <citation type="submission" date="2019-07" db="EMBL/GenBank/DDBJ databases">
        <title>Whole genome shotgun sequence of Marinococcus halophilus NBRC 102359.</title>
        <authorList>
            <person name="Hosoyama A."/>
            <person name="Uohara A."/>
            <person name="Ohji S."/>
            <person name="Ichikawa N."/>
        </authorList>
    </citation>
    <scope>NUCLEOTIDE SEQUENCE [LARGE SCALE GENOMIC DNA]</scope>
    <source>
        <strain evidence="1 2">NBRC 102359</strain>
    </source>
</reference>
<evidence type="ECO:0000313" key="2">
    <source>
        <dbReference type="Proteomes" id="UP000321051"/>
    </source>
</evidence>
<gene>
    <name evidence="1" type="ORF">MHA01_24890</name>
</gene>
<evidence type="ECO:0000313" key="1">
    <source>
        <dbReference type="EMBL" id="GEK59584.1"/>
    </source>
</evidence>
<evidence type="ECO:0008006" key="3">
    <source>
        <dbReference type="Google" id="ProtNLM"/>
    </source>
</evidence>
<dbReference type="Proteomes" id="UP000321051">
    <property type="component" value="Unassembled WGS sequence"/>
</dbReference>
<proteinExistence type="predicted"/>
<dbReference type="RefSeq" id="WP_094908809.1">
    <property type="nucleotide sequence ID" value="NZ_BJUN01000016.1"/>
</dbReference>
<accession>A0A510Y883</accession>
<sequence>MLVVGSGRLAKLAVTKSEPPFVSVMYRGKEKLWMRETKKEISRVDELELPRFPYIFLALPPEGIKEFIYWHGPYLAEGSVIYIPATSLCSEELEVPAHVRKAAAKFAGHAERAAASRGENVFVVNSAKKSDREYLQNWLGGAFTVIEGTEQEVETANKTAVEETLKMIVSIEKKMQEQNISKTVQEAVLRQIPAGVIEAHINGSHGEFASGILEQMERGDQHENG</sequence>
<dbReference type="OrthoDB" id="2962404at2"/>
<dbReference type="STRING" id="1371.GCA_900166605_01927"/>
<keyword evidence="2" id="KW-1185">Reference proteome</keyword>
<name>A0A510Y883_MARHA</name>
<dbReference type="AlphaFoldDB" id="A0A510Y883"/>
<dbReference type="EMBL" id="BJUN01000016">
    <property type="protein sequence ID" value="GEK59584.1"/>
    <property type="molecule type" value="Genomic_DNA"/>
</dbReference>
<protein>
    <recommendedName>
        <fullName evidence="3">Pyrroline-5-carboxylate reductase catalytic N-terminal domain-containing protein</fullName>
    </recommendedName>
</protein>
<comment type="caution">
    <text evidence="1">The sequence shown here is derived from an EMBL/GenBank/DDBJ whole genome shotgun (WGS) entry which is preliminary data.</text>
</comment>
<organism evidence="1 2">
    <name type="scientific">Marinococcus halophilus</name>
    <dbReference type="NCBI Taxonomy" id="1371"/>
    <lineage>
        <taxon>Bacteria</taxon>
        <taxon>Bacillati</taxon>
        <taxon>Bacillota</taxon>
        <taxon>Bacilli</taxon>
        <taxon>Bacillales</taxon>
        <taxon>Bacillaceae</taxon>
        <taxon>Marinococcus</taxon>
    </lineage>
</organism>